<accession>A0AAE1A710</accession>
<evidence type="ECO:0000313" key="2">
    <source>
        <dbReference type="EMBL" id="KAK3782420.1"/>
    </source>
</evidence>
<dbReference type="AlphaFoldDB" id="A0AAE1A710"/>
<keyword evidence="1" id="KW-1133">Transmembrane helix</keyword>
<keyword evidence="1" id="KW-0472">Membrane</keyword>
<dbReference type="EMBL" id="JAWDGP010002507">
    <property type="protein sequence ID" value="KAK3782420.1"/>
    <property type="molecule type" value="Genomic_DNA"/>
</dbReference>
<evidence type="ECO:0000256" key="1">
    <source>
        <dbReference type="SAM" id="Phobius"/>
    </source>
</evidence>
<name>A0AAE1A710_9GAST</name>
<sequence length="135" mass="15447">MDGRGIEIIVSDENDARVSTVHSGKRAVFRRIWTILLDNRVAGRPDCERALRPHPEEYRVLKRVLNISFITIGVALLVSVVVVIIYTYVDPNLRTHKPGFTSSDPNMRKAETRLHFVGYQPKKTWDVASPRRIPI</sequence>
<keyword evidence="3" id="KW-1185">Reference proteome</keyword>
<comment type="caution">
    <text evidence="2">The sequence shown here is derived from an EMBL/GenBank/DDBJ whole genome shotgun (WGS) entry which is preliminary data.</text>
</comment>
<organism evidence="2 3">
    <name type="scientific">Elysia crispata</name>
    <name type="common">lettuce slug</name>
    <dbReference type="NCBI Taxonomy" id="231223"/>
    <lineage>
        <taxon>Eukaryota</taxon>
        <taxon>Metazoa</taxon>
        <taxon>Spiralia</taxon>
        <taxon>Lophotrochozoa</taxon>
        <taxon>Mollusca</taxon>
        <taxon>Gastropoda</taxon>
        <taxon>Heterobranchia</taxon>
        <taxon>Euthyneura</taxon>
        <taxon>Panpulmonata</taxon>
        <taxon>Sacoglossa</taxon>
        <taxon>Placobranchoidea</taxon>
        <taxon>Plakobranchidae</taxon>
        <taxon>Elysia</taxon>
    </lineage>
</organism>
<reference evidence="2" key="1">
    <citation type="journal article" date="2023" name="G3 (Bethesda)">
        <title>A reference genome for the long-term kleptoplast-retaining sea slug Elysia crispata morphotype clarki.</title>
        <authorList>
            <person name="Eastman K.E."/>
            <person name="Pendleton A.L."/>
            <person name="Shaikh M.A."/>
            <person name="Suttiyut T."/>
            <person name="Ogas R."/>
            <person name="Tomko P."/>
            <person name="Gavelis G."/>
            <person name="Widhalm J.R."/>
            <person name="Wisecaver J.H."/>
        </authorList>
    </citation>
    <scope>NUCLEOTIDE SEQUENCE</scope>
    <source>
        <strain evidence="2">ECLA1</strain>
    </source>
</reference>
<evidence type="ECO:0000313" key="3">
    <source>
        <dbReference type="Proteomes" id="UP001283361"/>
    </source>
</evidence>
<gene>
    <name evidence="2" type="ORF">RRG08_033061</name>
</gene>
<feature type="transmembrane region" description="Helical" evidence="1">
    <location>
        <begin position="64"/>
        <end position="89"/>
    </location>
</feature>
<dbReference type="Proteomes" id="UP001283361">
    <property type="component" value="Unassembled WGS sequence"/>
</dbReference>
<keyword evidence="1" id="KW-0812">Transmembrane</keyword>
<proteinExistence type="predicted"/>
<protein>
    <submittedName>
        <fullName evidence="2">Uncharacterized protein</fullName>
    </submittedName>
</protein>